<keyword evidence="1" id="KW-0175">Coiled coil</keyword>
<accession>A0A1G8DAF4</accession>
<dbReference type="AlphaFoldDB" id="A0A1G8DAF4"/>
<organism evidence="2 3">
    <name type="scientific">Vibrio xiamenensis</name>
    <dbReference type="NCBI Taxonomy" id="861298"/>
    <lineage>
        <taxon>Bacteria</taxon>
        <taxon>Pseudomonadati</taxon>
        <taxon>Pseudomonadota</taxon>
        <taxon>Gammaproteobacteria</taxon>
        <taxon>Vibrionales</taxon>
        <taxon>Vibrionaceae</taxon>
        <taxon>Vibrio</taxon>
    </lineage>
</organism>
<reference evidence="3" key="1">
    <citation type="submission" date="2016-10" db="EMBL/GenBank/DDBJ databases">
        <authorList>
            <person name="Varghese N."/>
            <person name="Submissions S."/>
        </authorList>
    </citation>
    <scope>NUCLEOTIDE SEQUENCE [LARGE SCALE GENOMIC DNA]</scope>
    <source>
        <strain evidence="3">CGMCC 1.10228</strain>
    </source>
</reference>
<dbReference type="EMBL" id="FNDD01000019">
    <property type="protein sequence ID" value="SDH54544.1"/>
    <property type="molecule type" value="Genomic_DNA"/>
</dbReference>
<evidence type="ECO:0000313" key="2">
    <source>
        <dbReference type="EMBL" id="SDH54544.1"/>
    </source>
</evidence>
<evidence type="ECO:0000256" key="1">
    <source>
        <dbReference type="SAM" id="Coils"/>
    </source>
</evidence>
<keyword evidence="3" id="KW-1185">Reference proteome</keyword>
<dbReference type="OrthoDB" id="5398457at2"/>
<sequence>MSKRLCKMNHRDIRAGLGQIHQLVAQPKFVCSSCARSANDKSSLCKPCLIPEQARKPIVDMVSLAPKSQVSVEKNVTKKALKQVKKRDKKLKKMLKAQRKLLKKHRKLEAKLAKVDKRLNRYAPQLDQANLAMH</sequence>
<dbReference type="RefSeq" id="WP_093275711.1">
    <property type="nucleotide sequence ID" value="NZ_FNDD01000019.1"/>
</dbReference>
<dbReference type="Proteomes" id="UP000198854">
    <property type="component" value="Unassembled WGS sequence"/>
</dbReference>
<proteinExistence type="predicted"/>
<evidence type="ECO:0000313" key="3">
    <source>
        <dbReference type="Proteomes" id="UP000198854"/>
    </source>
</evidence>
<dbReference type="STRING" id="861298.SAMN04488136_11918"/>
<feature type="coiled-coil region" evidence="1">
    <location>
        <begin position="91"/>
        <end position="118"/>
    </location>
</feature>
<protein>
    <submittedName>
        <fullName evidence="2">Uncharacterized protein</fullName>
    </submittedName>
</protein>
<name>A0A1G8DAF4_9VIBR</name>
<gene>
    <name evidence="2" type="ORF">SAMN04488136_11918</name>
</gene>